<proteinExistence type="predicted"/>
<gene>
    <name evidence="1" type="ORF">A3C12_02680</name>
</gene>
<comment type="caution">
    <text evidence="1">The sequence shown here is derived from an EMBL/GenBank/DDBJ whole genome shotgun (WGS) entry which is preliminary data.</text>
</comment>
<dbReference type="InterPro" id="IPR023214">
    <property type="entry name" value="HAD_sf"/>
</dbReference>
<dbReference type="Proteomes" id="UP000178710">
    <property type="component" value="Unassembled WGS sequence"/>
</dbReference>
<dbReference type="Pfam" id="PF00702">
    <property type="entry name" value="Hydrolase"/>
    <property type="match status" value="1"/>
</dbReference>
<dbReference type="PANTHER" id="PTHR43611:SF3">
    <property type="entry name" value="FLAVIN MONONUCLEOTIDE HYDROLASE 1, CHLOROPLATIC"/>
    <property type="match status" value="1"/>
</dbReference>
<reference evidence="1 2" key="1">
    <citation type="journal article" date="2016" name="Nat. Commun.">
        <title>Thousands of microbial genomes shed light on interconnected biogeochemical processes in an aquifer system.</title>
        <authorList>
            <person name="Anantharaman K."/>
            <person name="Brown C.T."/>
            <person name="Hug L.A."/>
            <person name="Sharon I."/>
            <person name="Castelle C.J."/>
            <person name="Probst A.J."/>
            <person name="Thomas B.C."/>
            <person name="Singh A."/>
            <person name="Wilkins M.J."/>
            <person name="Karaoz U."/>
            <person name="Brodie E.L."/>
            <person name="Williams K.H."/>
            <person name="Hubbard S.S."/>
            <person name="Banfield J.F."/>
        </authorList>
    </citation>
    <scope>NUCLEOTIDE SEQUENCE [LARGE SCALE GENOMIC DNA]</scope>
</reference>
<accession>A0A1G2KQT1</accession>
<evidence type="ECO:0000313" key="1">
    <source>
        <dbReference type="EMBL" id="OHA00962.1"/>
    </source>
</evidence>
<evidence type="ECO:0000313" key="2">
    <source>
        <dbReference type="Proteomes" id="UP000178710"/>
    </source>
</evidence>
<dbReference type="InterPro" id="IPR036412">
    <property type="entry name" value="HAD-like_sf"/>
</dbReference>
<dbReference type="NCBIfam" id="TIGR01549">
    <property type="entry name" value="HAD-SF-IA-v1"/>
    <property type="match status" value="1"/>
</dbReference>
<dbReference type="PANTHER" id="PTHR43611">
    <property type="entry name" value="ALPHA-D-GLUCOSE 1-PHOSPHATE PHOSPHATASE"/>
    <property type="match status" value="1"/>
</dbReference>
<dbReference type="Gene3D" id="3.40.50.1000">
    <property type="entry name" value="HAD superfamily/HAD-like"/>
    <property type="match status" value="1"/>
</dbReference>
<dbReference type="EMBL" id="MHQK01000043">
    <property type="protein sequence ID" value="OHA00962.1"/>
    <property type="molecule type" value="Genomic_DNA"/>
</dbReference>
<sequence length="137" mass="15536">MEYNDEKKQFLLLDISGVLIVNGTPNHELIEYFVSECPADKIVLLTNLDTNAGDILTKRYGIPEFYDEIISAGEAGYAKPNPKIFEEALKRLNAKAEECIFVDDTEENIEAARTLGMKVILYRDFVAFRAELKTLIQ</sequence>
<name>A0A1G2KQT1_9BACT</name>
<organism evidence="1 2">
    <name type="scientific">Candidatus Sungbacteria bacterium RIFCSPHIGHO2_02_FULL_49_20</name>
    <dbReference type="NCBI Taxonomy" id="1802272"/>
    <lineage>
        <taxon>Bacteria</taxon>
        <taxon>Candidatus Sungiibacteriota</taxon>
    </lineage>
</organism>
<dbReference type="SUPFAM" id="SSF56784">
    <property type="entry name" value="HAD-like"/>
    <property type="match status" value="1"/>
</dbReference>
<protein>
    <submittedName>
        <fullName evidence="1">Uncharacterized protein</fullName>
    </submittedName>
</protein>
<dbReference type="NCBIfam" id="TIGR01509">
    <property type="entry name" value="HAD-SF-IA-v3"/>
    <property type="match status" value="1"/>
</dbReference>
<dbReference type="InterPro" id="IPR006439">
    <property type="entry name" value="HAD-SF_hydro_IA"/>
</dbReference>
<dbReference type="AlphaFoldDB" id="A0A1G2KQT1"/>